<proteinExistence type="inferred from homology"/>
<dbReference type="PANTHER" id="PTHR12373:SF0">
    <property type="entry name" value="ENHANCER OF RUDIMENTARY HOMOLOG"/>
    <property type="match status" value="1"/>
</dbReference>
<dbReference type="InterPro" id="IPR000781">
    <property type="entry name" value="ERH"/>
</dbReference>
<keyword evidence="3" id="KW-0812">Transmembrane</keyword>
<keyword evidence="5" id="KW-1185">Reference proteome</keyword>
<organism evidence="4 5">
    <name type="scientific">Mortierella hygrophila</name>
    <dbReference type="NCBI Taxonomy" id="979708"/>
    <lineage>
        <taxon>Eukaryota</taxon>
        <taxon>Fungi</taxon>
        <taxon>Fungi incertae sedis</taxon>
        <taxon>Mucoromycota</taxon>
        <taxon>Mortierellomycotina</taxon>
        <taxon>Mortierellomycetes</taxon>
        <taxon>Mortierellales</taxon>
        <taxon>Mortierellaceae</taxon>
        <taxon>Mortierella</taxon>
    </lineage>
</organism>
<feature type="region of interest" description="Disordered" evidence="2">
    <location>
        <begin position="97"/>
        <end position="157"/>
    </location>
</feature>
<gene>
    <name evidence="4" type="ORF">EC957_009814</name>
</gene>
<evidence type="ECO:0000256" key="1">
    <source>
        <dbReference type="ARBA" id="ARBA00007491"/>
    </source>
</evidence>
<evidence type="ECO:0000313" key="5">
    <source>
        <dbReference type="Proteomes" id="UP000723463"/>
    </source>
</evidence>
<accession>A0A9P6FB50</accession>
<dbReference type="Pfam" id="PF01133">
    <property type="entry name" value="ER"/>
    <property type="match status" value="1"/>
</dbReference>
<keyword evidence="3" id="KW-1133">Transmembrane helix</keyword>
<name>A0A9P6FB50_9FUNG</name>
<dbReference type="InterPro" id="IPR035912">
    <property type="entry name" value="EHR_sf"/>
</dbReference>
<dbReference type="SUPFAM" id="SSF143875">
    <property type="entry name" value="ERH-like"/>
    <property type="match status" value="1"/>
</dbReference>
<evidence type="ECO:0000256" key="3">
    <source>
        <dbReference type="SAM" id="Phobius"/>
    </source>
</evidence>
<feature type="compositionally biased region" description="Polar residues" evidence="2">
    <location>
        <begin position="108"/>
        <end position="143"/>
    </location>
</feature>
<comment type="caution">
    <text evidence="4">The sequence shown here is derived from an EMBL/GenBank/DDBJ whole genome shotgun (WGS) entry which is preliminary data.</text>
</comment>
<dbReference type="EMBL" id="JAAAXW010000057">
    <property type="protein sequence ID" value="KAF9546325.1"/>
    <property type="molecule type" value="Genomic_DNA"/>
</dbReference>
<comment type="similarity">
    <text evidence="1">Belongs to the E(R) family.</text>
</comment>
<reference evidence="4" key="1">
    <citation type="journal article" date="2020" name="Fungal Divers.">
        <title>Resolving the Mortierellaceae phylogeny through synthesis of multi-gene phylogenetics and phylogenomics.</title>
        <authorList>
            <person name="Vandepol N."/>
            <person name="Liber J."/>
            <person name="Desiro A."/>
            <person name="Na H."/>
            <person name="Kennedy M."/>
            <person name="Barry K."/>
            <person name="Grigoriev I.V."/>
            <person name="Miller A.N."/>
            <person name="O'Donnell K."/>
            <person name="Stajich J.E."/>
            <person name="Bonito G."/>
        </authorList>
    </citation>
    <scope>NUCLEOTIDE SEQUENCE</scope>
    <source>
        <strain evidence="4">NRRL 2591</strain>
    </source>
</reference>
<evidence type="ECO:0000256" key="2">
    <source>
        <dbReference type="SAM" id="MobiDB-lite"/>
    </source>
</evidence>
<dbReference type="Gene3D" id="3.30.2260.10">
    <property type="entry name" value="Enhancer of rudimentary"/>
    <property type="match status" value="1"/>
</dbReference>
<dbReference type="AlphaFoldDB" id="A0A9P6FB50"/>
<dbReference type="Proteomes" id="UP000723463">
    <property type="component" value="Unassembled WGS sequence"/>
</dbReference>
<feature type="transmembrane region" description="Helical" evidence="3">
    <location>
        <begin position="173"/>
        <end position="195"/>
    </location>
</feature>
<keyword evidence="3" id="KW-0472">Membrane</keyword>
<feature type="compositionally biased region" description="Basic and acidic residues" evidence="2">
    <location>
        <begin position="145"/>
        <end position="157"/>
    </location>
</feature>
<sequence length="282" mass="32154">MSHTILLVQKTQAASSKTYIECSSVATAMDEVIKMYEEYLKNKYPNKERIEFDVNEVLDMVFNLPDCAVLVLDTRSGTYIPHDKSWIQKQVVSDEENSKPTLRHFDSQDTQETSTPPTPNLNFKNIQDKSTTTMTRASKSYRSTTPKETRETKAEKAKRLESYRVAKAQAKKFVIPGIIAIIASLFFLFVSMYGFKGTKMDNIVARGRSGSDQLFEQARRNLESRFGGMKDPQEATKEELKAQIFKALKQGDDKWDQEHPESAKKDYEPVVVGNVKEEVVLE</sequence>
<dbReference type="PANTHER" id="PTHR12373">
    <property type="entry name" value="ENHANCER OF RUDIMENTARY ERH"/>
    <property type="match status" value="1"/>
</dbReference>
<evidence type="ECO:0000313" key="4">
    <source>
        <dbReference type="EMBL" id="KAF9546325.1"/>
    </source>
</evidence>
<protein>
    <submittedName>
        <fullName evidence="4">Uncharacterized protein</fullName>
    </submittedName>
</protein>